<sequence>MSHPVFLTSTTFSHMPIGSQNQWADFYQTAVFELEANAFIPILWLMLFKLDNIYWAKYIDELDHNGFVA</sequence>
<name>A0A833PDI4_ACIBZ</name>
<comment type="caution">
    <text evidence="1">The sequence shown here is derived from an EMBL/GenBank/DDBJ whole genome shotgun (WGS) entry which is preliminary data.</text>
</comment>
<accession>A0A833PDI4</accession>
<dbReference type="AlphaFoldDB" id="A0A833PDI4"/>
<evidence type="ECO:0000313" key="1">
    <source>
        <dbReference type="EMBL" id="KAF1022092.1"/>
    </source>
</evidence>
<evidence type="ECO:0000313" key="2">
    <source>
        <dbReference type="Proteomes" id="UP000490535"/>
    </source>
</evidence>
<protein>
    <submittedName>
        <fullName evidence="1">Uncharacterized protein</fullName>
    </submittedName>
</protein>
<gene>
    <name evidence="1" type="ORF">GAK29_03259</name>
</gene>
<organism evidence="1 2">
    <name type="scientific">Acinetobacter bereziniae</name>
    <name type="common">Acinetobacter genomosp. 10</name>
    <dbReference type="NCBI Taxonomy" id="106648"/>
    <lineage>
        <taxon>Bacteria</taxon>
        <taxon>Pseudomonadati</taxon>
        <taxon>Pseudomonadota</taxon>
        <taxon>Gammaproteobacteria</taxon>
        <taxon>Moraxellales</taxon>
        <taxon>Moraxellaceae</taxon>
        <taxon>Acinetobacter</taxon>
    </lineage>
</organism>
<reference evidence="2" key="1">
    <citation type="journal article" date="2020" name="MBio">
        <title>Horizontal gene transfer to a defensive symbiont with a reduced genome amongst a multipartite beetle microbiome.</title>
        <authorList>
            <person name="Waterworth S.C."/>
            <person name="Florez L.V."/>
            <person name="Rees E.R."/>
            <person name="Hertweck C."/>
            <person name="Kaltenpoth M."/>
            <person name="Kwan J.C."/>
        </authorList>
    </citation>
    <scope>NUCLEOTIDE SEQUENCE [LARGE SCALE GENOMIC DNA]</scope>
</reference>
<proteinExistence type="predicted"/>
<dbReference type="EMBL" id="WNDP01000098">
    <property type="protein sequence ID" value="KAF1022092.1"/>
    <property type="molecule type" value="Genomic_DNA"/>
</dbReference>
<dbReference type="Proteomes" id="UP000490535">
    <property type="component" value="Unassembled WGS sequence"/>
</dbReference>